<comment type="caution">
    <text evidence="1">The sequence shown here is derived from an EMBL/GenBank/DDBJ whole genome shotgun (WGS) entry which is preliminary data.</text>
</comment>
<organism evidence="1 2">
    <name type="scientific">Candidatus Marsarchaeota G2 archaeon OSP_D</name>
    <dbReference type="NCBI Taxonomy" id="1978157"/>
    <lineage>
        <taxon>Archaea</taxon>
        <taxon>Candidatus Marsarchaeota</taxon>
        <taxon>Candidatus Marsarchaeota group 2</taxon>
    </lineage>
</organism>
<evidence type="ECO:0000313" key="2">
    <source>
        <dbReference type="Proteomes" id="UP000240322"/>
    </source>
</evidence>
<accession>A0A2R6ANR2</accession>
<reference evidence="1 2" key="1">
    <citation type="submission" date="2017-04" db="EMBL/GenBank/DDBJ databases">
        <title>Novel microbial lineages endemic to geothermal iron-oxide mats fill important gaps in the evolutionary history of Archaea.</title>
        <authorList>
            <person name="Jay Z.J."/>
            <person name="Beam J.P."/>
            <person name="Dlakic M."/>
            <person name="Rusch D.B."/>
            <person name="Kozubal M.A."/>
            <person name="Inskeep W.P."/>
        </authorList>
    </citation>
    <scope>NUCLEOTIDE SEQUENCE [LARGE SCALE GENOMIC DNA]</scope>
    <source>
        <strain evidence="1">OSP_D</strain>
    </source>
</reference>
<dbReference type="Proteomes" id="UP000240322">
    <property type="component" value="Unassembled WGS sequence"/>
</dbReference>
<name>A0A2R6ANR2_9ARCH</name>
<dbReference type="EMBL" id="NEXE01000136">
    <property type="protein sequence ID" value="PSN87992.1"/>
    <property type="molecule type" value="Genomic_DNA"/>
</dbReference>
<evidence type="ECO:0000313" key="1">
    <source>
        <dbReference type="EMBL" id="PSN87992.1"/>
    </source>
</evidence>
<proteinExistence type="predicted"/>
<protein>
    <submittedName>
        <fullName evidence="1">Uncharacterized protein</fullName>
    </submittedName>
</protein>
<gene>
    <name evidence="1" type="ORF">B9Q03_09775</name>
</gene>
<dbReference type="AlphaFoldDB" id="A0A2R6ANR2"/>
<sequence length="220" mass="24960">MRLRPLEPTSKTAVNIQKLQRQLGIQVLDAKSAIQLGLIVLGDGTPDDQVVALLASKLNGKAVAGIVKPKYTGVGTIQALPQYTNFRRVAFIVYQEDKELDKLYKEVESSLMQNGFSVDSKQIIHKRVIHIRSTRGPTSIQIYVSFNGTDNTSYRKNTIENHFIPYINTLRNYPEAKDAWNTLREELRLEILRKIYAEGDLSQVFPQQLLTLAKLEEAFQ</sequence>